<dbReference type="Proteomes" id="UP000050164">
    <property type="component" value="Unassembled WGS sequence"/>
</dbReference>
<gene>
    <name evidence="1" type="ORF">ERS027646_01078</name>
    <name evidence="2" type="ORF">ERS027659_04108</name>
</gene>
<evidence type="ECO:0000313" key="4">
    <source>
        <dbReference type="Proteomes" id="UP000050164"/>
    </source>
</evidence>
<reference evidence="3 4" key="1">
    <citation type="submission" date="2015-03" db="EMBL/GenBank/DDBJ databases">
        <authorList>
            <consortium name="Pathogen Informatics"/>
        </authorList>
    </citation>
    <scope>NUCLEOTIDE SEQUENCE [LARGE SCALE GENOMIC DNA]</scope>
    <source>
        <strain evidence="1 3">Bir 172</strain>
        <strain evidence="2 4">Bir 185</strain>
    </source>
</reference>
<sequence>MAIVPRTSVIVACSLASGKIRYSSRLATRDNVGVPMIRAGPEKPSVCTVAYW</sequence>
<dbReference type="AlphaFoldDB" id="A0A654ZLH6"/>
<dbReference type="EMBL" id="CNGE01000139">
    <property type="protein sequence ID" value="CKR99698.1"/>
    <property type="molecule type" value="Genomic_DNA"/>
</dbReference>
<evidence type="ECO:0000313" key="2">
    <source>
        <dbReference type="EMBL" id="CKT21747.1"/>
    </source>
</evidence>
<accession>A0A654ZLH6</accession>
<protein>
    <submittedName>
        <fullName evidence="2">Uncharacterized protein</fullName>
    </submittedName>
</protein>
<evidence type="ECO:0000313" key="3">
    <source>
        <dbReference type="Proteomes" id="UP000048948"/>
    </source>
</evidence>
<name>A0A654ZLH6_MYCTX</name>
<proteinExistence type="predicted"/>
<evidence type="ECO:0000313" key="1">
    <source>
        <dbReference type="EMBL" id="CKR99698.1"/>
    </source>
</evidence>
<dbReference type="EMBL" id="CNFT01001368">
    <property type="protein sequence ID" value="CKT21747.1"/>
    <property type="molecule type" value="Genomic_DNA"/>
</dbReference>
<dbReference type="Proteomes" id="UP000048948">
    <property type="component" value="Unassembled WGS sequence"/>
</dbReference>
<organism evidence="2 4">
    <name type="scientific">Mycobacterium tuberculosis</name>
    <dbReference type="NCBI Taxonomy" id="1773"/>
    <lineage>
        <taxon>Bacteria</taxon>
        <taxon>Bacillati</taxon>
        <taxon>Actinomycetota</taxon>
        <taxon>Actinomycetes</taxon>
        <taxon>Mycobacteriales</taxon>
        <taxon>Mycobacteriaceae</taxon>
        <taxon>Mycobacterium</taxon>
        <taxon>Mycobacterium tuberculosis complex</taxon>
    </lineage>
</organism>